<evidence type="ECO:0000313" key="1">
    <source>
        <dbReference type="EMBL" id="STQ13120.1"/>
    </source>
</evidence>
<evidence type="ECO:0000313" key="2">
    <source>
        <dbReference type="Proteomes" id="UP000255106"/>
    </source>
</evidence>
<name>A0A377M6J4_ENTCL</name>
<dbReference type="Proteomes" id="UP000255106">
    <property type="component" value="Unassembled WGS sequence"/>
</dbReference>
<reference evidence="1 2" key="1">
    <citation type="submission" date="2018-06" db="EMBL/GenBank/DDBJ databases">
        <authorList>
            <consortium name="Pathogen Informatics"/>
            <person name="Doyle S."/>
        </authorList>
    </citation>
    <scope>NUCLEOTIDE SEQUENCE [LARGE SCALE GENOMIC DNA]</scope>
    <source>
        <strain evidence="1 2">NCTC10005</strain>
    </source>
</reference>
<sequence>MSRVMSWATEAVHMLQQRLMRPEAPSGTLLLNGTLTVRNRSADTSGETTHRR</sequence>
<protein>
    <submittedName>
        <fullName evidence="1">HTH-type transcriptional repressor CytR</fullName>
    </submittedName>
</protein>
<proteinExistence type="predicted"/>
<gene>
    <name evidence="1" type="primary">cytR_2</name>
    <name evidence="1" type="ORF">NCTC10005_05925</name>
</gene>
<dbReference type="EMBL" id="UGJB01000004">
    <property type="protein sequence ID" value="STQ13120.1"/>
    <property type="molecule type" value="Genomic_DNA"/>
</dbReference>
<organism evidence="1 2">
    <name type="scientific">Enterobacter cloacae</name>
    <dbReference type="NCBI Taxonomy" id="550"/>
    <lineage>
        <taxon>Bacteria</taxon>
        <taxon>Pseudomonadati</taxon>
        <taxon>Pseudomonadota</taxon>
        <taxon>Gammaproteobacteria</taxon>
        <taxon>Enterobacterales</taxon>
        <taxon>Enterobacteriaceae</taxon>
        <taxon>Enterobacter</taxon>
        <taxon>Enterobacter cloacae complex</taxon>
    </lineage>
</organism>
<dbReference type="AlphaFoldDB" id="A0A377M6J4"/>
<accession>A0A377M6J4</accession>